<proteinExistence type="predicted"/>
<accession>A0A0D0AKD6</accession>
<evidence type="ECO:0000313" key="3">
    <source>
        <dbReference type="Proteomes" id="UP000053593"/>
    </source>
</evidence>
<name>A0A0D0AKD6_9AGAR</name>
<dbReference type="HOGENOM" id="CLU_1602908_0_0_1"/>
<dbReference type="AlphaFoldDB" id="A0A0D0AKD6"/>
<sequence>MRTKGFSNSAIPANFQLEAKGINFGLGFYYANAALNLLFTLMIAGRIWWVAVRTSKSFGRDGIINKEYKHIIAILLECGIIYPITLIAQAATQGNLSKIVIPVNLSATVILVSGIAPTLIILRTCLGRSISQKVIDSQKTTYLGGTSNLHSSHHTTGIPGTKTLSSLINVRSTLQSETVVQSAGNIEVAIEMKSVTDNV</sequence>
<dbReference type="EMBL" id="KN834890">
    <property type="protein sequence ID" value="KIK50665.1"/>
    <property type="molecule type" value="Genomic_DNA"/>
</dbReference>
<gene>
    <name evidence="2" type="ORF">GYMLUDRAFT_252765</name>
</gene>
<organism evidence="2 3">
    <name type="scientific">Collybiopsis luxurians FD-317 M1</name>
    <dbReference type="NCBI Taxonomy" id="944289"/>
    <lineage>
        <taxon>Eukaryota</taxon>
        <taxon>Fungi</taxon>
        <taxon>Dikarya</taxon>
        <taxon>Basidiomycota</taxon>
        <taxon>Agaricomycotina</taxon>
        <taxon>Agaricomycetes</taxon>
        <taxon>Agaricomycetidae</taxon>
        <taxon>Agaricales</taxon>
        <taxon>Marasmiineae</taxon>
        <taxon>Omphalotaceae</taxon>
        <taxon>Collybiopsis</taxon>
        <taxon>Collybiopsis luxurians</taxon>
    </lineage>
</organism>
<feature type="transmembrane region" description="Helical" evidence="1">
    <location>
        <begin position="103"/>
        <end position="122"/>
    </location>
</feature>
<keyword evidence="1" id="KW-1133">Transmembrane helix</keyword>
<feature type="transmembrane region" description="Helical" evidence="1">
    <location>
        <begin position="28"/>
        <end position="49"/>
    </location>
</feature>
<keyword evidence="1" id="KW-0812">Transmembrane</keyword>
<evidence type="ECO:0000313" key="2">
    <source>
        <dbReference type="EMBL" id="KIK50665.1"/>
    </source>
</evidence>
<dbReference type="OrthoDB" id="3265563at2759"/>
<evidence type="ECO:0000256" key="1">
    <source>
        <dbReference type="SAM" id="Phobius"/>
    </source>
</evidence>
<protein>
    <submittedName>
        <fullName evidence="2">Uncharacterized protein</fullName>
    </submittedName>
</protein>
<reference evidence="2 3" key="1">
    <citation type="submission" date="2014-04" db="EMBL/GenBank/DDBJ databases">
        <title>Evolutionary Origins and Diversification of the Mycorrhizal Mutualists.</title>
        <authorList>
            <consortium name="DOE Joint Genome Institute"/>
            <consortium name="Mycorrhizal Genomics Consortium"/>
            <person name="Kohler A."/>
            <person name="Kuo A."/>
            <person name="Nagy L.G."/>
            <person name="Floudas D."/>
            <person name="Copeland A."/>
            <person name="Barry K.W."/>
            <person name="Cichocki N."/>
            <person name="Veneault-Fourrey C."/>
            <person name="LaButti K."/>
            <person name="Lindquist E.A."/>
            <person name="Lipzen A."/>
            <person name="Lundell T."/>
            <person name="Morin E."/>
            <person name="Murat C."/>
            <person name="Riley R."/>
            <person name="Ohm R."/>
            <person name="Sun H."/>
            <person name="Tunlid A."/>
            <person name="Henrissat B."/>
            <person name="Grigoriev I.V."/>
            <person name="Hibbett D.S."/>
            <person name="Martin F."/>
        </authorList>
    </citation>
    <scope>NUCLEOTIDE SEQUENCE [LARGE SCALE GENOMIC DNA]</scope>
    <source>
        <strain evidence="2 3">FD-317 M1</strain>
    </source>
</reference>
<dbReference type="Proteomes" id="UP000053593">
    <property type="component" value="Unassembled WGS sequence"/>
</dbReference>
<feature type="transmembrane region" description="Helical" evidence="1">
    <location>
        <begin position="70"/>
        <end position="91"/>
    </location>
</feature>
<keyword evidence="3" id="KW-1185">Reference proteome</keyword>
<keyword evidence="1" id="KW-0472">Membrane</keyword>